<dbReference type="CDD" id="cd16323">
    <property type="entry name" value="Syd"/>
    <property type="match status" value="1"/>
</dbReference>
<dbReference type="RefSeq" id="WP_105052579.1">
    <property type="nucleotide sequence ID" value="NZ_BMYG01000007.1"/>
</dbReference>
<evidence type="ECO:0000256" key="1">
    <source>
        <dbReference type="ARBA" id="ARBA00022475"/>
    </source>
</evidence>
<dbReference type="Proteomes" id="UP000239007">
    <property type="component" value="Unassembled WGS sequence"/>
</dbReference>
<keyword evidence="1" id="KW-1003">Cell membrane</keyword>
<dbReference type="EMBL" id="MSCH01000003">
    <property type="protein sequence ID" value="PQJ54069.1"/>
    <property type="molecule type" value="Genomic_DNA"/>
</dbReference>
<protein>
    <submittedName>
        <fullName evidence="4">SecY-interacting protein</fullName>
    </submittedName>
</protein>
<reference evidence="4 5" key="1">
    <citation type="submission" date="2016-12" db="EMBL/GenBank/DDBJ databases">
        <title>Diversity of luminous bacteria.</title>
        <authorList>
            <person name="Yoshizawa S."/>
            <person name="Kogure K."/>
        </authorList>
    </citation>
    <scope>NUCLEOTIDE SEQUENCE [LARGE SCALE GENOMIC DNA]</scope>
    <source>
        <strain evidence="4 5">SA4-48</strain>
    </source>
</reference>
<organism evidence="4 5">
    <name type="scientific">Psychrosphaera saromensis</name>
    <dbReference type="NCBI Taxonomy" id="716813"/>
    <lineage>
        <taxon>Bacteria</taxon>
        <taxon>Pseudomonadati</taxon>
        <taxon>Pseudomonadota</taxon>
        <taxon>Gammaproteobacteria</taxon>
        <taxon>Alteromonadales</taxon>
        <taxon>Pseudoalteromonadaceae</taxon>
        <taxon>Psychrosphaera</taxon>
    </lineage>
</organism>
<keyword evidence="5" id="KW-1185">Reference proteome</keyword>
<dbReference type="Gene3D" id="3.40.1580.20">
    <property type="entry name" value="Syd protein"/>
    <property type="match status" value="1"/>
</dbReference>
<proteinExistence type="predicted"/>
<evidence type="ECO:0000256" key="2">
    <source>
        <dbReference type="ARBA" id="ARBA00022519"/>
    </source>
</evidence>
<name>A0A2S7UWC2_9GAMM</name>
<dbReference type="OrthoDB" id="5599437at2"/>
<dbReference type="GO" id="GO:0009898">
    <property type="term" value="C:cytoplasmic side of plasma membrane"/>
    <property type="evidence" value="ECO:0007669"/>
    <property type="project" value="InterPro"/>
</dbReference>
<dbReference type="AlphaFoldDB" id="A0A2S7UWC2"/>
<sequence length="188" mass="21643">MSKIELLNQAWEDFIGKWQALAEQTGYPEIESDPQWPSECEFVVNAGSEQEKTCWKPVKQQDTLKFENVEEAINFTLDEQYKQFFCLYYADNLNAEHANGPLQFLQAWSQPDFERLQQNLIGHVIMKTKLKQPPTLFFAVTDEDDLNLVVVNDGGEVWLEYVGKEPHKKVADNLTEFIGQSTPVLSPL</sequence>
<evidence type="ECO:0000313" key="4">
    <source>
        <dbReference type="EMBL" id="PQJ54069.1"/>
    </source>
</evidence>
<dbReference type="NCBIfam" id="NF003439">
    <property type="entry name" value="PRK04968.1"/>
    <property type="match status" value="1"/>
</dbReference>
<keyword evidence="2" id="KW-0997">Cell inner membrane</keyword>
<dbReference type="InterPro" id="IPR038228">
    <property type="entry name" value="Syd_sf"/>
</dbReference>
<accession>A0A2S7UWC2</accession>
<dbReference type="InterPro" id="IPR009948">
    <property type="entry name" value="Syd"/>
</dbReference>
<comment type="caution">
    <text evidence="4">The sequence shown here is derived from an EMBL/GenBank/DDBJ whole genome shotgun (WGS) entry which is preliminary data.</text>
</comment>
<evidence type="ECO:0000313" key="5">
    <source>
        <dbReference type="Proteomes" id="UP000239007"/>
    </source>
</evidence>
<evidence type="ECO:0000256" key="3">
    <source>
        <dbReference type="ARBA" id="ARBA00023136"/>
    </source>
</evidence>
<dbReference type="Pfam" id="PF07348">
    <property type="entry name" value="Syd"/>
    <property type="match status" value="1"/>
</dbReference>
<gene>
    <name evidence="4" type="ORF">BTO11_10680</name>
</gene>
<keyword evidence="3" id="KW-0472">Membrane</keyword>